<protein>
    <submittedName>
        <fullName evidence="1">Uncharacterized protein</fullName>
    </submittedName>
</protein>
<sequence>MFIFRFGRLYVKLGDDPYGKVITIEANHYLYRTEAKEIAEKFKAYMTEIK</sequence>
<dbReference type="EMBL" id="BMHY01000004">
    <property type="protein sequence ID" value="GGG69912.1"/>
    <property type="molecule type" value="Genomic_DNA"/>
</dbReference>
<keyword evidence="2" id="KW-1185">Reference proteome</keyword>
<evidence type="ECO:0000313" key="2">
    <source>
        <dbReference type="Proteomes" id="UP000600247"/>
    </source>
</evidence>
<accession>A0A917LZV2</accession>
<evidence type="ECO:0000313" key="1">
    <source>
        <dbReference type="EMBL" id="GGG69912.1"/>
    </source>
</evidence>
<dbReference type="AlphaFoldDB" id="A0A917LZV2"/>
<comment type="caution">
    <text evidence="1">The sequence shown here is derived from an EMBL/GenBank/DDBJ whole genome shotgun (WGS) entry which is preliminary data.</text>
</comment>
<proteinExistence type="predicted"/>
<organism evidence="1 2">
    <name type="scientific">Paenibacillus radicis</name>
    <name type="common">ex Gao et al. 2016</name>
    <dbReference type="NCBI Taxonomy" id="1737354"/>
    <lineage>
        <taxon>Bacteria</taxon>
        <taxon>Bacillati</taxon>
        <taxon>Bacillota</taxon>
        <taxon>Bacilli</taxon>
        <taxon>Bacillales</taxon>
        <taxon>Paenibacillaceae</taxon>
        <taxon>Paenibacillus</taxon>
    </lineage>
</organism>
<dbReference type="Proteomes" id="UP000600247">
    <property type="component" value="Unassembled WGS sequence"/>
</dbReference>
<name>A0A917LZV2_9BACL</name>
<gene>
    <name evidence="1" type="ORF">GCM10010918_26430</name>
</gene>
<reference evidence="1 2" key="1">
    <citation type="journal article" date="2014" name="Int. J. Syst. Evol. Microbiol.">
        <title>Complete genome sequence of Corynebacterium casei LMG S-19264T (=DSM 44701T), isolated from a smear-ripened cheese.</title>
        <authorList>
            <consortium name="US DOE Joint Genome Institute (JGI-PGF)"/>
            <person name="Walter F."/>
            <person name="Albersmeier A."/>
            <person name="Kalinowski J."/>
            <person name="Ruckert C."/>
        </authorList>
    </citation>
    <scope>NUCLEOTIDE SEQUENCE [LARGE SCALE GENOMIC DNA]</scope>
    <source>
        <strain evidence="1 2">CGMCC 1.15286</strain>
    </source>
</reference>